<feature type="domain" description="G-protein coupled receptors family 1 profile" evidence="12">
    <location>
        <begin position="1"/>
        <end position="213"/>
    </location>
</feature>
<keyword evidence="2" id="KW-1003">Cell membrane</keyword>
<dbReference type="SUPFAM" id="SSF81321">
    <property type="entry name" value="Family A G protein-coupled receptor-like"/>
    <property type="match status" value="1"/>
</dbReference>
<dbReference type="PROSITE" id="PS50262">
    <property type="entry name" value="G_PROTEIN_RECEP_F1_2"/>
    <property type="match status" value="1"/>
</dbReference>
<evidence type="ECO:0000256" key="1">
    <source>
        <dbReference type="ARBA" id="ARBA00004651"/>
    </source>
</evidence>
<feature type="non-terminal residue" evidence="13">
    <location>
        <position position="226"/>
    </location>
</feature>
<keyword evidence="8 11" id="KW-0472">Membrane</keyword>
<feature type="transmembrane region" description="Helical" evidence="11">
    <location>
        <begin position="161"/>
        <end position="184"/>
    </location>
</feature>
<evidence type="ECO:0000256" key="4">
    <source>
        <dbReference type="ARBA" id="ARBA00022692"/>
    </source>
</evidence>
<dbReference type="InterPro" id="IPR017452">
    <property type="entry name" value="GPCR_Rhodpsn_7TM"/>
</dbReference>
<keyword evidence="3" id="KW-0716">Sensory transduction</keyword>
<keyword evidence="6 11" id="KW-1133">Transmembrane helix</keyword>
<gene>
    <name evidence="13" type="ORF">GDO81_014145</name>
</gene>
<feature type="non-terminal residue" evidence="13">
    <location>
        <position position="1"/>
    </location>
</feature>
<evidence type="ECO:0000313" key="14">
    <source>
        <dbReference type="Proteomes" id="UP000824782"/>
    </source>
</evidence>
<comment type="caution">
    <text evidence="13">The sequence shown here is derived from an EMBL/GenBank/DDBJ whole genome shotgun (WGS) entry which is preliminary data.</text>
</comment>
<keyword evidence="7" id="KW-0297">G-protein coupled receptor</keyword>
<keyword evidence="5" id="KW-0552">Olfaction</keyword>
<dbReference type="PANTHER" id="PTHR26453">
    <property type="entry name" value="OLFACTORY RECEPTOR"/>
    <property type="match status" value="1"/>
</dbReference>
<feature type="transmembrane region" description="Helical" evidence="11">
    <location>
        <begin position="64"/>
        <end position="85"/>
    </location>
</feature>
<dbReference type="EMBL" id="WNYA01000006">
    <property type="protein sequence ID" value="KAG8568770.1"/>
    <property type="molecule type" value="Genomic_DNA"/>
</dbReference>
<reference evidence="13" key="1">
    <citation type="thesis" date="2020" institute="ProQuest LLC" country="789 East Eisenhower Parkway, Ann Arbor, MI, USA">
        <title>Comparative Genomics and Chromosome Evolution.</title>
        <authorList>
            <person name="Mudd A.B."/>
        </authorList>
    </citation>
    <scope>NUCLEOTIDE SEQUENCE</scope>
    <source>
        <strain evidence="13">237g6f4</strain>
        <tissue evidence="13">Blood</tissue>
    </source>
</reference>
<sequence>VLKCYEIFSLTKKTISFYGCATQMFMFLLFAGSECFMLAAMGYDRYNAICNPLLYNILMHKVTCMKLICGSWFIGAIVAIVQTILMFSLPFCRSHIINHFYCDVPPVLALACADTHIHEITTMFFTLSVVVGSFILTVISYSLIIWTIIKKHSASGRKKAFSTCTSHILVVTMFYGSGSVMYLRPKSSYGMGEDKFISLMYTVFAPFINPFIYSLRNNDVISAVRR</sequence>
<keyword evidence="14" id="KW-1185">Reference proteome</keyword>
<feature type="transmembrane region" description="Helical" evidence="11">
    <location>
        <begin position="15"/>
        <end position="43"/>
    </location>
</feature>
<evidence type="ECO:0000259" key="12">
    <source>
        <dbReference type="PROSITE" id="PS50262"/>
    </source>
</evidence>
<name>A0AAV7B897_ENGPU</name>
<keyword evidence="10" id="KW-0807">Transducer</keyword>
<evidence type="ECO:0000256" key="9">
    <source>
        <dbReference type="ARBA" id="ARBA00023170"/>
    </source>
</evidence>
<keyword evidence="4 11" id="KW-0812">Transmembrane</keyword>
<dbReference type="GO" id="GO:0004930">
    <property type="term" value="F:G protein-coupled receptor activity"/>
    <property type="evidence" value="ECO:0007669"/>
    <property type="project" value="UniProtKB-KW"/>
</dbReference>
<dbReference type="GO" id="GO:0004984">
    <property type="term" value="F:olfactory receptor activity"/>
    <property type="evidence" value="ECO:0007669"/>
    <property type="project" value="InterPro"/>
</dbReference>
<evidence type="ECO:0000256" key="2">
    <source>
        <dbReference type="ARBA" id="ARBA00022475"/>
    </source>
</evidence>
<evidence type="ECO:0000256" key="6">
    <source>
        <dbReference type="ARBA" id="ARBA00022989"/>
    </source>
</evidence>
<evidence type="ECO:0000313" key="13">
    <source>
        <dbReference type="EMBL" id="KAG8568770.1"/>
    </source>
</evidence>
<dbReference type="Pfam" id="PF13853">
    <property type="entry name" value="7tm_4"/>
    <property type="match status" value="1"/>
</dbReference>
<dbReference type="PROSITE" id="PS00237">
    <property type="entry name" value="G_PROTEIN_RECEP_F1_1"/>
    <property type="match status" value="1"/>
</dbReference>
<dbReference type="GO" id="GO:0005886">
    <property type="term" value="C:plasma membrane"/>
    <property type="evidence" value="ECO:0007669"/>
    <property type="project" value="UniProtKB-SubCell"/>
</dbReference>
<evidence type="ECO:0000256" key="11">
    <source>
        <dbReference type="SAM" id="Phobius"/>
    </source>
</evidence>
<comment type="subcellular location">
    <subcellularLocation>
        <location evidence="1">Cell membrane</location>
        <topology evidence="1">Multi-pass membrane protein</topology>
    </subcellularLocation>
</comment>
<dbReference type="InterPro" id="IPR000276">
    <property type="entry name" value="GPCR_Rhodpsn"/>
</dbReference>
<dbReference type="Gene3D" id="1.20.1070.10">
    <property type="entry name" value="Rhodopsin 7-helix transmembrane proteins"/>
    <property type="match status" value="1"/>
</dbReference>
<dbReference type="InterPro" id="IPR000725">
    <property type="entry name" value="Olfact_rcpt"/>
</dbReference>
<protein>
    <recommendedName>
        <fullName evidence="12">G-protein coupled receptors family 1 profile domain-containing protein</fullName>
    </recommendedName>
</protein>
<evidence type="ECO:0000256" key="7">
    <source>
        <dbReference type="ARBA" id="ARBA00023040"/>
    </source>
</evidence>
<evidence type="ECO:0000256" key="5">
    <source>
        <dbReference type="ARBA" id="ARBA00022725"/>
    </source>
</evidence>
<accession>A0AAV7B897</accession>
<evidence type="ECO:0000256" key="10">
    <source>
        <dbReference type="ARBA" id="ARBA00023224"/>
    </source>
</evidence>
<organism evidence="13 14">
    <name type="scientific">Engystomops pustulosus</name>
    <name type="common">Tungara frog</name>
    <name type="synonym">Physalaemus pustulosus</name>
    <dbReference type="NCBI Taxonomy" id="76066"/>
    <lineage>
        <taxon>Eukaryota</taxon>
        <taxon>Metazoa</taxon>
        <taxon>Chordata</taxon>
        <taxon>Craniata</taxon>
        <taxon>Vertebrata</taxon>
        <taxon>Euteleostomi</taxon>
        <taxon>Amphibia</taxon>
        <taxon>Batrachia</taxon>
        <taxon>Anura</taxon>
        <taxon>Neobatrachia</taxon>
        <taxon>Hyloidea</taxon>
        <taxon>Leptodactylidae</taxon>
        <taxon>Leiuperinae</taxon>
        <taxon>Engystomops</taxon>
    </lineage>
</organism>
<feature type="transmembrane region" description="Helical" evidence="11">
    <location>
        <begin position="124"/>
        <end position="149"/>
    </location>
</feature>
<dbReference type="AlphaFoldDB" id="A0AAV7B897"/>
<dbReference type="Proteomes" id="UP000824782">
    <property type="component" value="Unassembled WGS sequence"/>
</dbReference>
<feature type="transmembrane region" description="Helical" evidence="11">
    <location>
        <begin position="196"/>
        <end position="215"/>
    </location>
</feature>
<dbReference type="PRINTS" id="PR00245">
    <property type="entry name" value="OLFACTORYR"/>
</dbReference>
<evidence type="ECO:0000256" key="3">
    <source>
        <dbReference type="ARBA" id="ARBA00022606"/>
    </source>
</evidence>
<proteinExistence type="predicted"/>
<evidence type="ECO:0000256" key="8">
    <source>
        <dbReference type="ARBA" id="ARBA00023136"/>
    </source>
</evidence>
<keyword evidence="9" id="KW-0675">Receptor</keyword>
<dbReference type="FunFam" id="1.20.1070.10:FF:000015">
    <property type="entry name" value="Olfactory receptor"/>
    <property type="match status" value="1"/>
</dbReference>